<dbReference type="SUPFAM" id="SSF53335">
    <property type="entry name" value="S-adenosyl-L-methionine-dependent methyltransferases"/>
    <property type="match status" value="1"/>
</dbReference>
<dbReference type="AlphaFoldDB" id="A0A3M2SRJ6"/>
<dbReference type="PANTHER" id="PTHR43712">
    <property type="entry name" value="PUTATIVE (AFU_ORTHOLOGUE AFUA_4G14580)-RELATED"/>
    <property type="match status" value="1"/>
</dbReference>
<dbReference type="PROSITE" id="PS51683">
    <property type="entry name" value="SAM_OMT_II"/>
    <property type="match status" value="1"/>
</dbReference>
<dbReference type="Gene3D" id="3.40.50.150">
    <property type="entry name" value="Vaccinia Virus protein VP39"/>
    <property type="match status" value="1"/>
</dbReference>
<dbReference type="InterPro" id="IPR036390">
    <property type="entry name" value="WH_DNA-bd_sf"/>
</dbReference>
<dbReference type="STRING" id="2010991.A0A3M2SRJ6"/>
<dbReference type="InterPro" id="IPR029063">
    <property type="entry name" value="SAM-dependent_MTases_sf"/>
</dbReference>
<protein>
    <recommendedName>
        <fullName evidence="4">O-methyltransferase C-terminal domain-containing protein</fullName>
    </recommendedName>
</protein>
<sequence length="443" mass="48979">MADKQQPSLASLAETISQTANALAATLEKGGHAAPSFALDSLVDYPKSPDVMGLRMVLLDAINDIHRLTLGPTDVSFMTPLFMNYDSATMDILNEFDFWNAVPLDGSATHAEIAAKVDLPESLVRRVLKYAISIRFFAVDPNDPTKIVHTSISALPAKKPLMKSWLRHNFHEARPGTVHMPEAFRKYGSGKETWSEEPLESSFAVANVDRLDKPESFWDYVNRDVEGKPKGWRATKFAESMQAAAAASSIVIEDLLSTGYDWAQLGEATVVDIGGSSGHDASHLAKTFPDLKFVVQDLPEVKAAFDERLPEELKSRVTFEARDFFTPQNTKGQVYMLKTILHDWPDKYAAKVLEPLVPHLESGSRVVLVEVVAPPDTGALPFMTLGRMMSAADLQMLNAFNSLERSLEDWKGLLAKVDKRLEITSVSNVPGALHQFIEIKLQN</sequence>
<dbReference type="GO" id="GO:0032259">
    <property type="term" value="P:methylation"/>
    <property type="evidence" value="ECO:0007669"/>
    <property type="project" value="UniProtKB-KW"/>
</dbReference>
<evidence type="ECO:0000313" key="6">
    <source>
        <dbReference type="Proteomes" id="UP000277212"/>
    </source>
</evidence>
<keyword evidence="1" id="KW-0489">Methyltransferase</keyword>
<dbReference type="Proteomes" id="UP000277212">
    <property type="component" value="Unassembled WGS sequence"/>
</dbReference>
<evidence type="ECO:0000256" key="3">
    <source>
        <dbReference type="ARBA" id="ARBA00022691"/>
    </source>
</evidence>
<dbReference type="GO" id="GO:0008171">
    <property type="term" value="F:O-methyltransferase activity"/>
    <property type="evidence" value="ECO:0007669"/>
    <property type="project" value="InterPro"/>
</dbReference>
<evidence type="ECO:0000259" key="4">
    <source>
        <dbReference type="Pfam" id="PF00891"/>
    </source>
</evidence>
<proteinExistence type="predicted"/>
<dbReference type="InterPro" id="IPR016461">
    <property type="entry name" value="COMT-like"/>
</dbReference>
<organism evidence="5 6">
    <name type="scientific">Fusarium kuroshium</name>
    <dbReference type="NCBI Taxonomy" id="2010991"/>
    <lineage>
        <taxon>Eukaryota</taxon>
        <taxon>Fungi</taxon>
        <taxon>Dikarya</taxon>
        <taxon>Ascomycota</taxon>
        <taxon>Pezizomycotina</taxon>
        <taxon>Sordariomycetes</taxon>
        <taxon>Hypocreomycetidae</taxon>
        <taxon>Hypocreales</taxon>
        <taxon>Nectriaceae</taxon>
        <taxon>Fusarium</taxon>
        <taxon>Fusarium solani species complex</taxon>
    </lineage>
</organism>
<dbReference type="Pfam" id="PF00891">
    <property type="entry name" value="Methyltransf_2"/>
    <property type="match status" value="1"/>
</dbReference>
<dbReference type="PANTHER" id="PTHR43712:SF12">
    <property type="entry name" value="STERIGMATOCYSTIN 8-O-METHYLTRANSFERASE"/>
    <property type="match status" value="1"/>
</dbReference>
<evidence type="ECO:0000256" key="1">
    <source>
        <dbReference type="ARBA" id="ARBA00022603"/>
    </source>
</evidence>
<evidence type="ECO:0000256" key="2">
    <source>
        <dbReference type="ARBA" id="ARBA00022679"/>
    </source>
</evidence>
<gene>
    <name evidence="5" type="ORF">CDV36_000171</name>
</gene>
<name>A0A3M2SRJ6_9HYPO</name>
<accession>A0A3M2SRJ6</accession>
<comment type="caution">
    <text evidence="5">The sequence shown here is derived from an EMBL/GenBank/DDBJ whole genome shotgun (WGS) entry which is preliminary data.</text>
</comment>
<dbReference type="InterPro" id="IPR001077">
    <property type="entry name" value="COMT_C"/>
</dbReference>
<keyword evidence="6" id="KW-1185">Reference proteome</keyword>
<keyword evidence="3" id="KW-0949">S-adenosyl-L-methionine</keyword>
<reference evidence="5 6" key="1">
    <citation type="submission" date="2017-06" db="EMBL/GenBank/DDBJ databases">
        <title>Comparative genomic analysis of Ambrosia Fusariam Clade fungi.</title>
        <authorList>
            <person name="Stajich J.E."/>
            <person name="Carrillo J."/>
            <person name="Kijimoto T."/>
            <person name="Eskalen A."/>
            <person name="O'Donnell K."/>
            <person name="Kasson M."/>
        </authorList>
    </citation>
    <scope>NUCLEOTIDE SEQUENCE [LARGE SCALE GENOMIC DNA]</scope>
    <source>
        <strain evidence="5">UCR3666</strain>
    </source>
</reference>
<dbReference type="OrthoDB" id="1606438at2759"/>
<feature type="domain" description="O-methyltransferase C-terminal" evidence="4">
    <location>
        <begin position="240"/>
        <end position="415"/>
    </location>
</feature>
<keyword evidence="2" id="KW-0808">Transferase</keyword>
<dbReference type="EMBL" id="NKUJ01000002">
    <property type="protein sequence ID" value="RMJ20158.1"/>
    <property type="molecule type" value="Genomic_DNA"/>
</dbReference>
<evidence type="ECO:0000313" key="5">
    <source>
        <dbReference type="EMBL" id="RMJ20158.1"/>
    </source>
</evidence>
<dbReference type="SUPFAM" id="SSF46785">
    <property type="entry name" value="Winged helix' DNA-binding domain"/>
    <property type="match status" value="1"/>
</dbReference>